<feature type="modified residue" description="4-aspartylphosphate" evidence="5">
    <location>
        <position position="55"/>
    </location>
</feature>
<comment type="caution">
    <text evidence="8">The sequence shown here is derived from an EMBL/GenBank/DDBJ whole genome shotgun (WGS) entry which is preliminary data.</text>
</comment>
<keyword evidence="2" id="KW-0805">Transcription regulation</keyword>
<dbReference type="Pfam" id="PF00196">
    <property type="entry name" value="GerE"/>
    <property type="match status" value="1"/>
</dbReference>
<dbReference type="PRINTS" id="PR00038">
    <property type="entry name" value="HTHLUXR"/>
</dbReference>
<evidence type="ECO:0000256" key="3">
    <source>
        <dbReference type="ARBA" id="ARBA00023125"/>
    </source>
</evidence>
<dbReference type="CDD" id="cd06170">
    <property type="entry name" value="LuxR_C_like"/>
    <property type="match status" value="1"/>
</dbReference>
<gene>
    <name evidence="8" type="ORF">GCM10009827_001200</name>
</gene>
<evidence type="ECO:0000256" key="1">
    <source>
        <dbReference type="ARBA" id="ARBA00022553"/>
    </source>
</evidence>
<dbReference type="Pfam" id="PF00072">
    <property type="entry name" value="Response_reg"/>
    <property type="match status" value="1"/>
</dbReference>
<sequence>MSVRVVVADDQEIVRTGLSMILNAQPGIEVVGVAANGHRAVELARQVRPDVCLFDIRMPGVDGIEATRALAGPGVEDPLAVVVITTFDLDEYVYAALRAGARGFLLKDAGPALLAQAVHAAANGEALIAPVVTARLLRAFAGAGPVPSPPQPVEALTEREEQVLAKVAGGRSNAEIAAELGITLSTVKTHVASLMAKLGVRNRVEIAIWAYETRRVVLKHGPP</sequence>
<name>A0ABN1ZHS6_9ACTN</name>
<dbReference type="EMBL" id="BAAAQD010000001">
    <property type="protein sequence ID" value="GAA1499455.1"/>
    <property type="molecule type" value="Genomic_DNA"/>
</dbReference>
<dbReference type="InterPro" id="IPR039420">
    <property type="entry name" value="WalR-like"/>
</dbReference>
<evidence type="ECO:0000259" key="7">
    <source>
        <dbReference type="PROSITE" id="PS50110"/>
    </source>
</evidence>
<proteinExistence type="predicted"/>
<dbReference type="InterPro" id="IPR001789">
    <property type="entry name" value="Sig_transdc_resp-reg_receiver"/>
</dbReference>
<dbReference type="RefSeq" id="WP_344498307.1">
    <property type="nucleotide sequence ID" value="NZ_BAAAQD010000001.1"/>
</dbReference>
<evidence type="ECO:0000256" key="4">
    <source>
        <dbReference type="ARBA" id="ARBA00023163"/>
    </source>
</evidence>
<evidence type="ECO:0000256" key="2">
    <source>
        <dbReference type="ARBA" id="ARBA00023015"/>
    </source>
</evidence>
<keyword evidence="3" id="KW-0238">DNA-binding</keyword>
<dbReference type="InterPro" id="IPR000792">
    <property type="entry name" value="Tscrpt_reg_LuxR_C"/>
</dbReference>
<dbReference type="PROSITE" id="PS50110">
    <property type="entry name" value="RESPONSE_REGULATORY"/>
    <property type="match status" value="1"/>
</dbReference>
<dbReference type="PANTHER" id="PTHR43214:SF24">
    <property type="entry name" value="TRANSCRIPTIONAL REGULATORY PROTEIN NARL-RELATED"/>
    <property type="match status" value="1"/>
</dbReference>
<dbReference type="PROSITE" id="PS00622">
    <property type="entry name" value="HTH_LUXR_1"/>
    <property type="match status" value="1"/>
</dbReference>
<dbReference type="PANTHER" id="PTHR43214">
    <property type="entry name" value="TWO-COMPONENT RESPONSE REGULATOR"/>
    <property type="match status" value="1"/>
</dbReference>
<feature type="domain" description="HTH luxR-type" evidence="6">
    <location>
        <begin position="149"/>
        <end position="214"/>
    </location>
</feature>
<dbReference type="Proteomes" id="UP001501470">
    <property type="component" value="Unassembled WGS sequence"/>
</dbReference>
<dbReference type="CDD" id="cd17535">
    <property type="entry name" value="REC_NarL-like"/>
    <property type="match status" value="1"/>
</dbReference>
<evidence type="ECO:0000259" key="6">
    <source>
        <dbReference type="PROSITE" id="PS50043"/>
    </source>
</evidence>
<evidence type="ECO:0000313" key="9">
    <source>
        <dbReference type="Proteomes" id="UP001501470"/>
    </source>
</evidence>
<feature type="domain" description="Response regulatory" evidence="7">
    <location>
        <begin position="4"/>
        <end position="122"/>
    </location>
</feature>
<accession>A0ABN1ZHS6</accession>
<reference evidence="8 9" key="1">
    <citation type="journal article" date="2019" name="Int. J. Syst. Evol. Microbiol.">
        <title>The Global Catalogue of Microorganisms (GCM) 10K type strain sequencing project: providing services to taxonomists for standard genome sequencing and annotation.</title>
        <authorList>
            <consortium name="The Broad Institute Genomics Platform"/>
            <consortium name="The Broad Institute Genome Sequencing Center for Infectious Disease"/>
            <person name="Wu L."/>
            <person name="Ma J."/>
        </authorList>
    </citation>
    <scope>NUCLEOTIDE SEQUENCE [LARGE SCALE GENOMIC DNA]</scope>
    <source>
        <strain evidence="8 9">JCM 15933</strain>
    </source>
</reference>
<evidence type="ECO:0000256" key="5">
    <source>
        <dbReference type="PROSITE-ProRule" id="PRU00169"/>
    </source>
</evidence>
<dbReference type="InterPro" id="IPR016032">
    <property type="entry name" value="Sig_transdc_resp-reg_C-effctor"/>
</dbReference>
<organism evidence="8 9">
    <name type="scientific">Dactylosporangium maewongense</name>
    <dbReference type="NCBI Taxonomy" id="634393"/>
    <lineage>
        <taxon>Bacteria</taxon>
        <taxon>Bacillati</taxon>
        <taxon>Actinomycetota</taxon>
        <taxon>Actinomycetes</taxon>
        <taxon>Micromonosporales</taxon>
        <taxon>Micromonosporaceae</taxon>
        <taxon>Dactylosporangium</taxon>
    </lineage>
</organism>
<keyword evidence="9" id="KW-1185">Reference proteome</keyword>
<dbReference type="SUPFAM" id="SSF46894">
    <property type="entry name" value="C-terminal effector domain of the bipartite response regulators"/>
    <property type="match status" value="1"/>
</dbReference>
<dbReference type="InterPro" id="IPR058245">
    <property type="entry name" value="NreC/VraR/RcsB-like_REC"/>
</dbReference>
<dbReference type="Gene3D" id="3.40.50.2300">
    <property type="match status" value="1"/>
</dbReference>
<keyword evidence="4" id="KW-0804">Transcription</keyword>
<protein>
    <submittedName>
        <fullName evidence="8">Response regulator transcription factor</fullName>
    </submittedName>
</protein>
<dbReference type="SMART" id="SM00421">
    <property type="entry name" value="HTH_LUXR"/>
    <property type="match status" value="1"/>
</dbReference>
<dbReference type="InterPro" id="IPR011006">
    <property type="entry name" value="CheY-like_superfamily"/>
</dbReference>
<keyword evidence="1 5" id="KW-0597">Phosphoprotein</keyword>
<dbReference type="PROSITE" id="PS50043">
    <property type="entry name" value="HTH_LUXR_2"/>
    <property type="match status" value="1"/>
</dbReference>
<dbReference type="SMART" id="SM00448">
    <property type="entry name" value="REC"/>
    <property type="match status" value="1"/>
</dbReference>
<dbReference type="SUPFAM" id="SSF52172">
    <property type="entry name" value="CheY-like"/>
    <property type="match status" value="1"/>
</dbReference>
<evidence type="ECO:0000313" key="8">
    <source>
        <dbReference type="EMBL" id="GAA1499455.1"/>
    </source>
</evidence>